<feature type="domain" description="Peptidase C1A papain C-terminal" evidence="5">
    <location>
        <begin position="207"/>
        <end position="412"/>
    </location>
</feature>
<comment type="caution">
    <text evidence="6">The sequence shown here is derived from an EMBL/GenBank/DDBJ whole genome shotgun (WGS) entry which is preliminary data.</text>
</comment>
<feature type="chain" id="PRO_5018786346" evidence="3">
    <location>
        <begin position="22"/>
        <end position="413"/>
    </location>
</feature>
<organism evidence="6 7">
    <name type="scientific">Heterostelium pallidum (strain ATCC 26659 / Pp 5 / PN500)</name>
    <name type="common">Cellular slime mold</name>
    <name type="synonym">Polysphondylium pallidum</name>
    <dbReference type="NCBI Taxonomy" id="670386"/>
    <lineage>
        <taxon>Eukaryota</taxon>
        <taxon>Amoebozoa</taxon>
        <taxon>Evosea</taxon>
        <taxon>Eumycetozoa</taxon>
        <taxon>Dictyostelia</taxon>
        <taxon>Acytosteliales</taxon>
        <taxon>Acytosteliaceae</taxon>
        <taxon>Heterostelium</taxon>
    </lineage>
</organism>
<dbReference type="InterPro" id="IPR014044">
    <property type="entry name" value="CAP_dom"/>
</dbReference>
<dbReference type="PANTHER" id="PTHR12411">
    <property type="entry name" value="CYSTEINE PROTEASE FAMILY C1-RELATED"/>
    <property type="match status" value="1"/>
</dbReference>
<dbReference type="InterPro" id="IPR039417">
    <property type="entry name" value="Peptidase_C1A_papain-like"/>
</dbReference>
<comment type="similarity">
    <text evidence="1">Belongs to the peptidase C1 family.</text>
</comment>
<evidence type="ECO:0000256" key="3">
    <source>
        <dbReference type="SAM" id="SignalP"/>
    </source>
</evidence>
<protein>
    <submittedName>
        <fullName evidence="6">Uncharacterized protein</fullName>
    </submittedName>
</protein>
<dbReference type="MEROPS" id="C01.070"/>
<reference evidence="6 7" key="1">
    <citation type="journal article" date="2011" name="Genome Res.">
        <title>Phylogeny-wide analysis of social amoeba genomes highlights ancient origins for complex intercellular communication.</title>
        <authorList>
            <person name="Heidel A.J."/>
            <person name="Lawal H.M."/>
            <person name="Felder M."/>
            <person name="Schilde C."/>
            <person name="Helps N.R."/>
            <person name="Tunggal B."/>
            <person name="Rivero F."/>
            <person name="John U."/>
            <person name="Schleicher M."/>
            <person name="Eichinger L."/>
            <person name="Platzer M."/>
            <person name="Noegel A.A."/>
            <person name="Schaap P."/>
            <person name="Gloeckner G."/>
        </authorList>
    </citation>
    <scope>NUCLEOTIDE SEQUENCE [LARGE SCALE GENOMIC DNA]</scope>
    <source>
        <strain evidence="7">ATCC 26659 / Pp 5 / PN500</strain>
    </source>
</reference>
<dbReference type="EMBL" id="ADBJ01000047">
    <property type="protein sequence ID" value="EFA76288.1"/>
    <property type="molecule type" value="Genomic_DNA"/>
</dbReference>
<evidence type="ECO:0000256" key="2">
    <source>
        <dbReference type="SAM" id="MobiDB-lite"/>
    </source>
</evidence>
<feature type="domain" description="SCP" evidence="4">
    <location>
        <begin position="26"/>
        <end position="161"/>
    </location>
</feature>
<evidence type="ECO:0000259" key="5">
    <source>
        <dbReference type="SMART" id="SM00645"/>
    </source>
</evidence>
<dbReference type="InterPro" id="IPR025661">
    <property type="entry name" value="Pept_asp_AS"/>
</dbReference>
<dbReference type="Proteomes" id="UP000001396">
    <property type="component" value="Unassembled WGS sequence"/>
</dbReference>
<evidence type="ECO:0000313" key="6">
    <source>
        <dbReference type="EMBL" id="EFA76288.1"/>
    </source>
</evidence>
<dbReference type="InterPro" id="IPR000169">
    <property type="entry name" value="Pept_cys_AS"/>
</dbReference>
<proteinExistence type="inferred from homology"/>
<dbReference type="PRINTS" id="PR00705">
    <property type="entry name" value="PAPAIN"/>
</dbReference>
<keyword evidence="7" id="KW-1185">Reference proteome</keyword>
<dbReference type="Gene3D" id="3.90.70.10">
    <property type="entry name" value="Cysteine proteinases"/>
    <property type="match status" value="1"/>
</dbReference>
<dbReference type="CDD" id="cd02248">
    <property type="entry name" value="Peptidase_C1A"/>
    <property type="match status" value="1"/>
</dbReference>
<dbReference type="SUPFAM" id="SSF55797">
    <property type="entry name" value="PR-1-like"/>
    <property type="match status" value="1"/>
</dbReference>
<sequence>MYYKFFIFSIFVLLYSLQVNAGLDNNQINRIQQIHNQWRSNPNPAAKSSVPQLQWSPTIAATLQQHADKCNGQFSPNALHSVNSEWLVSSMYNFNLEDTMNNVYNSYRDYDWNSKSCKAGKSCLYAVSMWSKSQQYGCALSKCGNTYNFFCDYYPAGGYKGVTPYEIATTTASPQPTTAPPTPKPTTATPQPTTSPGSGGVQPVRGPGGTVDWTSWMTPVRQQGSCGSCWSFSALGNVEAYAVINGGANKDTINLSEQQCVNCLSPGCVGGWFGTVWQSFQGSGVNYENDVPYTGFVGQCRQPSGNTFKWKGYNFLRDTQTATIVAQLQNGPVSVGMMADGPLYGYSGGIYSCQSQYNSQNHAVLIVGYNSAQNYWIIKNTWGSGWGESGYFRLTNNNDNCFVKGFLGGYAIV</sequence>
<dbReference type="InterPro" id="IPR000668">
    <property type="entry name" value="Peptidase_C1A_C"/>
</dbReference>
<feature type="compositionally biased region" description="Low complexity" evidence="2">
    <location>
        <begin position="185"/>
        <end position="196"/>
    </location>
</feature>
<dbReference type="InParanoid" id="D3BQ68"/>
<dbReference type="GO" id="GO:0006508">
    <property type="term" value="P:proteolysis"/>
    <property type="evidence" value="ECO:0007669"/>
    <property type="project" value="InterPro"/>
</dbReference>
<evidence type="ECO:0000259" key="4">
    <source>
        <dbReference type="SMART" id="SM00198"/>
    </source>
</evidence>
<dbReference type="SMART" id="SM00198">
    <property type="entry name" value="SCP"/>
    <property type="match status" value="1"/>
</dbReference>
<dbReference type="GO" id="GO:0008234">
    <property type="term" value="F:cysteine-type peptidase activity"/>
    <property type="evidence" value="ECO:0007669"/>
    <property type="project" value="InterPro"/>
</dbReference>
<dbReference type="InterPro" id="IPR038765">
    <property type="entry name" value="Papain-like_cys_pep_sf"/>
</dbReference>
<dbReference type="AlphaFoldDB" id="D3BQ68"/>
<dbReference type="PROSITE" id="PS00640">
    <property type="entry name" value="THIOL_PROTEASE_ASN"/>
    <property type="match status" value="1"/>
</dbReference>
<dbReference type="STRING" id="670386.D3BQ68"/>
<feature type="signal peptide" evidence="3">
    <location>
        <begin position="1"/>
        <end position="21"/>
    </location>
</feature>
<dbReference type="Pfam" id="PF00112">
    <property type="entry name" value="Peptidase_C1"/>
    <property type="match status" value="1"/>
</dbReference>
<dbReference type="SMART" id="SM00645">
    <property type="entry name" value="Pept_C1"/>
    <property type="match status" value="1"/>
</dbReference>
<evidence type="ECO:0000313" key="7">
    <source>
        <dbReference type="Proteomes" id="UP000001396"/>
    </source>
</evidence>
<dbReference type="InterPro" id="IPR035940">
    <property type="entry name" value="CAP_sf"/>
</dbReference>
<dbReference type="SUPFAM" id="SSF54001">
    <property type="entry name" value="Cysteine proteinases"/>
    <property type="match status" value="1"/>
</dbReference>
<dbReference type="Gene3D" id="3.40.33.10">
    <property type="entry name" value="CAP"/>
    <property type="match status" value="1"/>
</dbReference>
<gene>
    <name evidence="6" type="ORF">PPL_10051</name>
</gene>
<dbReference type="Pfam" id="PF00188">
    <property type="entry name" value="CAP"/>
    <property type="match status" value="1"/>
</dbReference>
<evidence type="ECO:0000256" key="1">
    <source>
        <dbReference type="ARBA" id="ARBA00008455"/>
    </source>
</evidence>
<name>D3BQ68_HETP5</name>
<dbReference type="RefSeq" id="XP_020428420.1">
    <property type="nucleotide sequence ID" value="XM_020580835.1"/>
</dbReference>
<keyword evidence="3" id="KW-0732">Signal</keyword>
<dbReference type="InterPro" id="IPR013128">
    <property type="entry name" value="Peptidase_C1A"/>
</dbReference>
<dbReference type="GeneID" id="31365522"/>
<feature type="region of interest" description="Disordered" evidence="2">
    <location>
        <begin position="170"/>
        <end position="209"/>
    </location>
</feature>
<dbReference type="PROSITE" id="PS00139">
    <property type="entry name" value="THIOL_PROTEASE_CYS"/>
    <property type="match status" value="1"/>
</dbReference>
<accession>D3BQ68</accession>